<dbReference type="AlphaFoldDB" id="A0AA51RWH1"/>
<evidence type="ECO:0000313" key="3">
    <source>
        <dbReference type="Proteomes" id="UP001239782"/>
    </source>
</evidence>
<dbReference type="RefSeq" id="WP_309204097.1">
    <property type="nucleotide sequence ID" value="NZ_CP133548.1"/>
</dbReference>
<dbReference type="Gene3D" id="3.40.630.30">
    <property type="match status" value="1"/>
</dbReference>
<feature type="domain" description="N-acetyltransferase" evidence="1">
    <location>
        <begin position="22"/>
        <end position="155"/>
    </location>
</feature>
<dbReference type="Pfam" id="PF13302">
    <property type="entry name" value="Acetyltransf_3"/>
    <property type="match status" value="1"/>
</dbReference>
<dbReference type="SUPFAM" id="SSF55729">
    <property type="entry name" value="Acyl-CoA N-acyltransferases (Nat)"/>
    <property type="match status" value="1"/>
</dbReference>
<gene>
    <name evidence="2" type="ORF">Q9312_08160</name>
</gene>
<protein>
    <submittedName>
        <fullName evidence="2">GNAT family N-acetyltransferase</fullName>
    </submittedName>
</protein>
<dbReference type="InterPro" id="IPR000182">
    <property type="entry name" value="GNAT_dom"/>
</dbReference>
<organism evidence="2 3">
    <name type="scientific">Pleionea litopenaei</name>
    <dbReference type="NCBI Taxonomy" id="3070815"/>
    <lineage>
        <taxon>Bacteria</taxon>
        <taxon>Pseudomonadati</taxon>
        <taxon>Pseudomonadota</taxon>
        <taxon>Gammaproteobacteria</taxon>
        <taxon>Oceanospirillales</taxon>
        <taxon>Pleioneaceae</taxon>
        <taxon>Pleionea</taxon>
    </lineage>
</organism>
<evidence type="ECO:0000313" key="2">
    <source>
        <dbReference type="EMBL" id="WMS88877.1"/>
    </source>
</evidence>
<accession>A0AA51RWH1</accession>
<sequence>MNKHTRLADAYHSAQIEGPGYLLKPLAGDDFTLYRQLYTLPSIQKWIGVAFSDRQVERAFAQLSSKVQPFWFDNMHWVIYDKVSEDAIGITALVGQSAVEVGTLLLPHAQNKGVAYEVMSNTINYAFTQANKEKVFAYFWYKHTASFRLVKKLGFYIDQVTLHKQRPLPSFYCEKINKNRVSV</sequence>
<proteinExistence type="predicted"/>
<dbReference type="InterPro" id="IPR016181">
    <property type="entry name" value="Acyl_CoA_acyltransferase"/>
</dbReference>
<dbReference type="KEGG" id="plei:Q9312_08160"/>
<keyword evidence="3" id="KW-1185">Reference proteome</keyword>
<dbReference type="PANTHER" id="PTHR43792:SF1">
    <property type="entry name" value="N-ACETYLTRANSFERASE DOMAIN-CONTAINING PROTEIN"/>
    <property type="match status" value="1"/>
</dbReference>
<evidence type="ECO:0000259" key="1">
    <source>
        <dbReference type="Pfam" id="PF13302"/>
    </source>
</evidence>
<dbReference type="InterPro" id="IPR051531">
    <property type="entry name" value="N-acetyltransferase"/>
</dbReference>
<reference evidence="2 3" key="1">
    <citation type="submission" date="2023-08" db="EMBL/GenBank/DDBJ databases">
        <title>Pleionea litopenaei sp. nov., isolated from stomach of juvenile Litopenaeus vannamei.</title>
        <authorList>
            <person name="Rho A.M."/>
            <person name="Hwang C.Y."/>
        </authorList>
    </citation>
    <scope>NUCLEOTIDE SEQUENCE [LARGE SCALE GENOMIC DNA]</scope>
    <source>
        <strain evidence="2 3">HL-JVS1</strain>
    </source>
</reference>
<dbReference type="Proteomes" id="UP001239782">
    <property type="component" value="Chromosome"/>
</dbReference>
<dbReference type="PANTHER" id="PTHR43792">
    <property type="entry name" value="GNAT FAMILY, PUTATIVE (AFU_ORTHOLOGUE AFUA_3G00765)-RELATED-RELATED"/>
    <property type="match status" value="1"/>
</dbReference>
<dbReference type="GO" id="GO:0016747">
    <property type="term" value="F:acyltransferase activity, transferring groups other than amino-acyl groups"/>
    <property type="evidence" value="ECO:0007669"/>
    <property type="project" value="InterPro"/>
</dbReference>
<name>A0AA51RWH1_9GAMM</name>
<dbReference type="EMBL" id="CP133548">
    <property type="protein sequence ID" value="WMS88877.1"/>
    <property type="molecule type" value="Genomic_DNA"/>
</dbReference>